<reference evidence="1 2" key="1">
    <citation type="submission" date="2014-09" db="EMBL/GenBank/DDBJ databases">
        <title>Vibrio maritimus JCM 19235. (C45) whole genome shotgun sequence.</title>
        <authorList>
            <person name="Sawabe T."/>
            <person name="Meirelles P."/>
            <person name="Nakanishi M."/>
            <person name="Sayaka M."/>
            <person name="Hattori M."/>
            <person name="Ohkuma M."/>
        </authorList>
    </citation>
    <scope>NUCLEOTIDE SEQUENCE [LARGE SCALE GENOMIC DNA]</scope>
    <source>
        <strain evidence="2">JCM19235</strain>
    </source>
</reference>
<organism evidence="1 2">
    <name type="scientific">Vibrio maritimus</name>
    <dbReference type="NCBI Taxonomy" id="990268"/>
    <lineage>
        <taxon>Bacteria</taxon>
        <taxon>Pseudomonadati</taxon>
        <taxon>Pseudomonadota</taxon>
        <taxon>Gammaproteobacteria</taxon>
        <taxon>Vibrionales</taxon>
        <taxon>Vibrionaceae</taxon>
        <taxon>Vibrio</taxon>
    </lineage>
</organism>
<keyword evidence="2" id="KW-1185">Reference proteome</keyword>
<comment type="caution">
    <text evidence="1">The sequence shown here is derived from an EMBL/GenBank/DDBJ whole genome shotgun (WGS) entry which is preliminary data.</text>
</comment>
<evidence type="ECO:0000313" key="2">
    <source>
        <dbReference type="Proteomes" id="UP000029228"/>
    </source>
</evidence>
<reference evidence="1 2" key="2">
    <citation type="submission" date="2014-09" db="EMBL/GenBank/DDBJ databases">
        <authorList>
            <consortium name="NBRP consortium"/>
            <person name="Sawabe T."/>
            <person name="Meirelles P."/>
            <person name="Nakanishi M."/>
            <person name="Sayaka M."/>
            <person name="Hattori M."/>
            <person name="Ohkuma M."/>
        </authorList>
    </citation>
    <scope>NUCLEOTIDE SEQUENCE [LARGE SCALE GENOMIC DNA]</scope>
    <source>
        <strain evidence="2">JCM19235</strain>
    </source>
</reference>
<gene>
    <name evidence="1" type="ORF">JCM19235_5568</name>
</gene>
<dbReference type="RefSeq" id="WP_197058645.1">
    <property type="nucleotide sequence ID" value="NZ_CP090439.1"/>
</dbReference>
<dbReference type="EMBL" id="BBMR01000001">
    <property type="protein sequence ID" value="GAL17019.1"/>
    <property type="molecule type" value="Genomic_DNA"/>
</dbReference>
<accession>A0A090RS59</accession>
<evidence type="ECO:0000313" key="1">
    <source>
        <dbReference type="EMBL" id="GAL17019.1"/>
    </source>
</evidence>
<dbReference type="Proteomes" id="UP000029228">
    <property type="component" value="Unassembled WGS sequence"/>
</dbReference>
<protein>
    <submittedName>
        <fullName evidence="1">Uncharacterized protein</fullName>
    </submittedName>
</protein>
<dbReference type="AlphaFoldDB" id="A0A090RS59"/>
<name>A0A090RS59_9VIBR</name>
<sequence length="52" mass="6197">MDRTCPMCNTPMIERNTEHVCPRNEIGDCSYDPYYHELEIEIELDKEGDRSF</sequence>
<proteinExistence type="predicted"/>